<feature type="domain" description="BCAS3" evidence="2">
    <location>
        <begin position="542"/>
        <end position="678"/>
    </location>
</feature>
<dbReference type="Pfam" id="PF21034">
    <property type="entry name" value="BCAS3_WD40"/>
    <property type="match status" value="1"/>
</dbReference>
<evidence type="ECO:0000313" key="5">
    <source>
        <dbReference type="Proteomes" id="UP001153076"/>
    </source>
</evidence>
<dbReference type="SUPFAM" id="SSF50978">
    <property type="entry name" value="WD40 repeat-like"/>
    <property type="match status" value="1"/>
</dbReference>
<dbReference type="GO" id="GO:0006914">
    <property type="term" value="P:autophagy"/>
    <property type="evidence" value="ECO:0007669"/>
    <property type="project" value="InterPro"/>
</dbReference>
<dbReference type="Pfam" id="PF12490">
    <property type="entry name" value="BCAS3"/>
    <property type="match status" value="1"/>
</dbReference>
<comment type="caution">
    <text evidence="4">The sequence shown here is derived from an EMBL/GenBank/DDBJ whole genome shotgun (WGS) entry which is preliminary data.</text>
</comment>
<feature type="domain" description="BCAS3 WD40" evidence="3">
    <location>
        <begin position="145"/>
        <end position="369"/>
    </location>
</feature>
<evidence type="ECO:0000313" key="4">
    <source>
        <dbReference type="EMBL" id="KAJ8440134.1"/>
    </source>
</evidence>
<dbReference type="AlphaFoldDB" id="A0A9Q1KAW9"/>
<dbReference type="GO" id="GO:0042594">
    <property type="term" value="P:response to starvation"/>
    <property type="evidence" value="ECO:0007669"/>
    <property type="project" value="TreeGrafter"/>
</dbReference>
<feature type="region of interest" description="Disordered" evidence="1">
    <location>
        <begin position="115"/>
        <end position="137"/>
    </location>
</feature>
<sequence>MKQHHTKPNGKTNGFTRNSFKFISNCIRTVSSGVRSASASVAASISSDSQDVKDQIEDSDGEFGLGFDTNPMSYPQSVVSYTDTAGQNGESGYHRVLWACFDRLELSPSSFKLAAGDEAKSPDPTPRRRDGFTESETGNVVNSSTAVRFYSLRSHSYVHVLRFRSAVYTVRCSPRIVGVGLASQIYCFDALTLENKFSVLTYPVPTAGQGMVGINVGYGPMDVGPRWLAYASNNPLLTNAGRLSPQSLTPSPGVSPSTSPSSGSLVARYAIESSKQLAAGLINLGDMGYKTLSKYYQELLPDGPSSPVASNSGWKANKTSANSPEMDTAGTVIVKDFVSRAVVAHFRAHTSQLSALCFDPSGTLLVIQDICFSQFSQWVSIVSSKGTCHIYVLSPFGGESGLQLQNSHVDGPNLVPVLSLPWWSSSSYTMNQQSFGAPPPPPVTLSVVSRIRTGNSGWLNTVSSAASSAAGMTSTPSSAVSAVFHCSMPNGLHPGHLKTNALEHLLVYSPSGHVIQYELIPSMGLETTDTASRTGSGSLVPIQDEELRVKAEPVRWWDVCRRADWPEREECIKGITFGSKDSAGTIMESSDCENNDNVRKDEEPHEGSALYLSKAEVQMDYGRIPTWHNSKIHFFAMNLVAPDKHISSADGFSGEIEIEKVSSLEIEIKRKDLLPVFEHFHNANPGWSNRGSIGKSYQNSTSQVHVAGGKYSSDAVFYSQLVQNIQHERQMDMTKPYLPTATNSNVKNGMEFSSTFSPPLLTQKSLKSGNSYMNVSPAENGCIVNSPSLKNVSALTEGAIPKEVLSSNSVGTSEASNGGSNRSDFSMNVVDEGSVQDRLDLGGYFQEEYCKAAPLLDGSHEMSEAATDVGSGSSPREKEKSEEDGENGEILGGVFAFSEEGTCLSLNLIYLHGRSIACIYISPSIASVLSKVHELNEPNPKSTFKDPDFHSSSSLICIACLICRMTSHVGSCLCCSHAKSTRNEVRAAKQLAIKGKFVTARPKETLGRSEVDAIGV</sequence>
<feature type="region of interest" description="Disordered" evidence="1">
    <location>
        <begin position="806"/>
        <end position="827"/>
    </location>
</feature>
<dbReference type="OrthoDB" id="25778at2759"/>
<gene>
    <name evidence="4" type="ORF">Cgig2_003459</name>
</gene>
<dbReference type="InterPro" id="IPR022175">
    <property type="entry name" value="BCAS3_dom"/>
</dbReference>
<dbReference type="Proteomes" id="UP001153076">
    <property type="component" value="Unassembled WGS sequence"/>
</dbReference>
<dbReference type="GO" id="GO:0005737">
    <property type="term" value="C:cytoplasm"/>
    <property type="evidence" value="ECO:0007669"/>
    <property type="project" value="TreeGrafter"/>
</dbReference>
<feature type="compositionally biased region" description="Basic and acidic residues" evidence="1">
    <location>
        <begin position="115"/>
        <end position="132"/>
    </location>
</feature>
<feature type="region of interest" description="Disordered" evidence="1">
    <location>
        <begin position="241"/>
        <end position="260"/>
    </location>
</feature>
<feature type="region of interest" description="Disordered" evidence="1">
    <location>
        <begin position="861"/>
        <end position="886"/>
    </location>
</feature>
<evidence type="ECO:0008006" key="6">
    <source>
        <dbReference type="Google" id="ProtNLM"/>
    </source>
</evidence>
<evidence type="ECO:0000259" key="2">
    <source>
        <dbReference type="Pfam" id="PF12490"/>
    </source>
</evidence>
<dbReference type="PANTHER" id="PTHR13268:SF0">
    <property type="entry name" value="BCAS3 MICROTUBULE ASSOCIATED CELL MIGRATION FACTOR"/>
    <property type="match status" value="1"/>
</dbReference>
<name>A0A9Q1KAW9_9CARY</name>
<evidence type="ECO:0000256" key="1">
    <source>
        <dbReference type="SAM" id="MobiDB-lite"/>
    </source>
</evidence>
<dbReference type="EMBL" id="JAKOGI010000197">
    <property type="protein sequence ID" value="KAJ8440134.1"/>
    <property type="molecule type" value="Genomic_DNA"/>
</dbReference>
<reference evidence="4" key="1">
    <citation type="submission" date="2022-04" db="EMBL/GenBank/DDBJ databases">
        <title>Carnegiea gigantea Genome sequencing and assembly v2.</title>
        <authorList>
            <person name="Copetti D."/>
            <person name="Sanderson M.J."/>
            <person name="Burquez A."/>
            <person name="Wojciechowski M.F."/>
        </authorList>
    </citation>
    <scope>NUCLEOTIDE SEQUENCE</scope>
    <source>
        <strain evidence="4">SGP5-SGP5p</strain>
        <tissue evidence="4">Aerial part</tissue>
    </source>
</reference>
<keyword evidence="5" id="KW-1185">Reference proteome</keyword>
<evidence type="ECO:0000259" key="3">
    <source>
        <dbReference type="Pfam" id="PF21034"/>
    </source>
</evidence>
<protein>
    <recommendedName>
        <fullName evidence="6">BCAS3 domain-containing protein</fullName>
    </recommendedName>
</protein>
<proteinExistence type="predicted"/>
<dbReference type="PANTHER" id="PTHR13268">
    <property type="entry name" value="BREAST CARCINOMA AMPLIFIED SEQUENCE 3"/>
    <property type="match status" value="1"/>
</dbReference>
<feature type="compositionally biased region" description="Polar residues" evidence="1">
    <location>
        <begin position="806"/>
        <end position="826"/>
    </location>
</feature>
<dbReference type="InterPro" id="IPR048382">
    <property type="entry name" value="BCAS3_WD40"/>
</dbReference>
<dbReference type="InterPro" id="IPR036322">
    <property type="entry name" value="WD40_repeat_dom_sf"/>
</dbReference>
<dbReference type="InterPro" id="IPR045142">
    <property type="entry name" value="BCAS3-like"/>
</dbReference>
<accession>A0A9Q1KAW9</accession>
<feature type="compositionally biased region" description="Low complexity" evidence="1">
    <location>
        <begin position="247"/>
        <end position="260"/>
    </location>
</feature>
<organism evidence="4 5">
    <name type="scientific">Carnegiea gigantea</name>
    <dbReference type="NCBI Taxonomy" id="171969"/>
    <lineage>
        <taxon>Eukaryota</taxon>
        <taxon>Viridiplantae</taxon>
        <taxon>Streptophyta</taxon>
        <taxon>Embryophyta</taxon>
        <taxon>Tracheophyta</taxon>
        <taxon>Spermatophyta</taxon>
        <taxon>Magnoliopsida</taxon>
        <taxon>eudicotyledons</taxon>
        <taxon>Gunneridae</taxon>
        <taxon>Pentapetalae</taxon>
        <taxon>Caryophyllales</taxon>
        <taxon>Cactineae</taxon>
        <taxon>Cactaceae</taxon>
        <taxon>Cactoideae</taxon>
        <taxon>Echinocereeae</taxon>
        <taxon>Carnegiea</taxon>
    </lineage>
</organism>